<reference evidence="2 3" key="1">
    <citation type="submission" date="2019-03" db="EMBL/GenBank/DDBJ databases">
        <title>Genomic Encyclopedia of Type Strains, Phase IV (KMG-IV): sequencing the most valuable type-strain genomes for metagenomic binning, comparative biology and taxonomic classification.</title>
        <authorList>
            <person name="Goeker M."/>
        </authorList>
    </citation>
    <scope>NUCLEOTIDE SEQUENCE [LARGE SCALE GENOMIC DNA]</scope>
    <source>
        <strain evidence="2 3">DSM 45361</strain>
    </source>
</reference>
<evidence type="ECO:0000313" key="2">
    <source>
        <dbReference type="EMBL" id="TDP95103.1"/>
    </source>
</evidence>
<organism evidence="2 3">
    <name type="scientific">Labedaea rhizosphaerae</name>
    <dbReference type="NCBI Taxonomy" id="598644"/>
    <lineage>
        <taxon>Bacteria</taxon>
        <taxon>Bacillati</taxon>
        <taxon>Actinomycetota</taxon>
        <taxon>Actinomycetes</taxon>
        <taxon>Pseudonocardiales</taxon>
        <taxon>Pseudonocardiaceae</taxon>
        <taxon>Labedaea</taxon>
    </lineage>
</organism>
<keyword evidence="1" id="KW-1133">Transmembrane helix</keyword>
<evidence type="ECO:0000256" key="1">
    <source>
        <dbReference type="SAM" id="Phobius"/>
    </source>
</evidence>
<keyword evidence="3" id="KW-1185">Reference proteome</keyword>
<proteinExistence type="predicted"/>
<dbReference type="AlphaFoldDB" id="A0A4R6S6W4"/>
<accession>A0A4R6S6W4</accession>
<sequence length="169" mass="17970">MTETGERTILTARRPELRTVALSLVGAGVVCVLVDLAVWQSLSLLTLVGFLFWFAAAGIQVAPPVVLVRASPAGIAVGPHEAAPWPAVKSVVLTRREVLRPTGTESSVFVVLASTQITEFTPLAPVLQEDARVLLAYALPPALADLDVDQLRARLQTVHPSAVVVDHRG</sequence>
<protein>
    <submittedName>
        <fullName evidence="2">Uncharacterized protein</fullName>
    </submittedName>
</protein>
<dbReference type="Proteomes" id="UP000295444">
    <property type="component" value="Unassembled WGS sequence"/>
</dbReference>
<name>A0A4R6S6W4_LABRH</name>
<feature type="transmembrane region" description="Helical" evidence="1">
    <location>
        <begin position="20"/>
        <end position="39"/>
    </location>
</feature>
<dbReference type="EMBL" id="SNXZ01000005">
    <property type="protein sequence ID" value="TDP95103.1"/>
    <property type="molecule type" value="Genomic_DNA"/>
</dbReference>
<feature type="transmembrane region" description="Helical" evidence="1">
    <location>
        <begin position="45"/>
        <end position="68"/>
    </location>
</feature>
<gene>
    <name evidence="2" type="ORF">EV186_105335</name>
</gene>
<keyword evidence="1" id="KW-0812">Transmembrane</keyword>
<comment type="caution">
    <text evidence="2">The sequence shown here is derived from an EMBL/GenBank/DDBJ whole genome shotgun (WGS) entry which is preliminary data.</text>
</comment>
<keyword evidence="1" id="KW-0472">Membrane</keyword>
<evidence type="ECO:0000313" key="3">
    <source>
        <dbReference type="Proteomes" id="UP000295444"/>
    </source>
</evidence>